<evidence type="ECO:0000313" key="2">
    <source>
        <dbReference type="EMBL" id="MBP2187903.1"/>
    </source>
</evidence>
<dbReference type="Proteomes" id="UP001519325">
    <property type="component" value="Unassembled WGS sequence"/>
</dbReference>
<name>A0ABS4Q8I8_9NOCA</name>
<dbReference type="Pfam" id="PF03756">
    <property type="entry name" value="AfsA"/>
    <property type="match status" value="2"/>
</dbReference>
<dbReference type="RefSeq" id="WP_209884807.1">
    <property type="nucleotide sequence ID" value="NZ_JAGGMR010000001.1"/>
</dbReference>
<organism evidence="2 3">
    <name type="scientific">Nocardia goodfellowii</name>
    <dbReference type="NCBI Taxonomy" id="882446"/>
    <lineage>
        <taxon>Bacteria</taxon>
        <taxon>Bacillati</taxon>
        <taxon>Actinomycetota</taxon>
        <taxon>Actinomycetes</taxon>
        <taxon>Mycobacteriales</taxon>
        <taxon>Nocardiaceae</taxon>
        <taxon>Nocardia</taxon>
    </lineage>
</organism>
<evidence type="ECO:0000259" key="1">
    <source>
        <dbReference type="Pfam" id="PF03756"/>
    </source>
</evidence>
<accession>A0ABS4Q8I8</accession>
<comment type="caution">
    <text evidence="2">The sequence shown here is derived from an EMBL/GenBank/DDBJ whole genome shotgun (WGS) entry which is preliminary data.</text>
</comment>
<gene>
    <name evidence="2" type="ORF">BJ987_000804</name>
</gene>
<reference evidence="2 3" key="1">
    <citation type="submission" date="2021-03" db="EMBL/GenBank/DDBJ databases">
        <title>Sequencing the genomes of 1000 actinobacteria strains.</title>
        <authorList>
            <person name="Klenk H.-P."/>
        </authorList>
    </citation>
    <scope>NUCLEOTIDE SEQUENCE [LARGE SCALE GENOMIC DNA]</scope>
    <source>
        <strain evidence="2 3">DSM 45516</strain>
    </source>
</reference>
<sequence length="337" mass="36151">MTTEETISAADSHSGELRFEQTVPCGLAHRRALGEVFVADTAAAGPDEYLAAIQLPRAHSLWFDRVARFHDPLSVVEAVRQALIVIGHRYLRVPPNTPVSLQRLAICVEDLSAFRDNERTPLEGIVRARADGASASRGYFTDTSFDTTVTVGGALAMTLTGGGIAFPAEAYDELRSYRRSLQSAEFGLPTGSTPLDPVLVGRRDPRNVVLGTAVALPEQAGWQFPVIANPAHPSFFDHEYDHVPGPLLIEAFRQAAIFAAVAAGSLAAEAAAIVGIEAEFTDFAELDARLDCTVVAGAAEADLGEYFADLALHQFGEQIGRARIELAPYPHAPSLYV</sequence>
<feature type="domain" description="A-factor biosynthesis hotdog" evidence="1">
    <location>
        <begin position="29"/>
        <end position="159"/>
    </location>
</feature>
<proteinExistence type="predicted"/>
<dbReference type="EMBL" id="JAGGMR010000001">
    <property type="protein sequence ID" value="MBP2187903.1"/>
    <property type="molecule type" value="Genomic_DNA"/>
</dbReference>
<evidence type="ECO:0000313" key="3">
    <source>
        <dbReference type="Proteomes" id="UP001519325"/>
    </source>
</evidence>
<protein>
    <recommendedName>
        <fullName evidence="1">A-factor biosynthesis hotdog domain-containing protein</fullName>
    </recommendedName>
</protein>
<feature type="domain" description="A-factor biosynthesis hotdog" evidence="1">
    <location>
        <begin position="199"/>
        <end position="324"/>
    </location>
</feature>
<dbReference type="InterPro" id="IPR005509">
    <property type="entry name" value="AfsA_hotdog_dom"/>
</dbReference>
<keyword evidence="3" id="KW-1185">Reference proteome</keyword>